<keyword evidence="2" id="KW-0433">Leucine-rich repeat</keyword>
<evidence type="ECO:0000256" key="7">
    <source>
        <dbReference type="SAM" id="MobiDB-lite"/>
    </source>
</evidence>
<proteinExistence type="inferred from homology"/>
<keyword evidence="4" id="KW-0539">Nucleus</keyword>
<dbReference type="InterPro" id="IPR032675">
    <property type="entry name" value="LRR_dom_sf"/>
</dbReference>
<evidence type="ECO:0000256" key="4">
    <source>
        <dbReference type="ARBA" id="ARBA00023242"/>
    </source>
</evidence>
<dbReference type="AlphaFoldDB" id="A0A8D9E172"/>
<name>A0A8D9E172_9HEMI</name>
<dbReference type="PROSITE" id="PS51450">
    <property type="entry name" value="LRR"/>
    <property type="match status" value="1"/>
</dbReference>
<feature type="compositionally biased region" description="Acidic residues" evidence="7">
    <location>
        <begin position="251"/>
        <end position="262"/>
    </location>
</feature>
<dbReference type="InterPro" id="IPR044640">
    <property type="entry name" value="RU2A"/>
</dbReference>
<evidence type="ECO:0000256" key="5">
    <source>
        <dbReference type="ARBA" id="ARBA00024196"/>
    </source>
</evidence>
<dbReference type="Gene3D" id="3.80.10.10">
    <property type="entry name" value="Ribonuclease Inhibitor"/>
    <property type="match status" value="1"/>
</dbReference>
<evidence type="ECO:0000256" key="2">
    <source>
        <dbReference type="ARBA" id="ARBA00022614"/>
    </source>
</evidence>
<accession>A0A8D9E172</accession>
<comment type="similarity">
    <text evidence="5">Belongs to the U2 small nuclear ribonucleoprotein A family.</text>
</comment>
<reference evidence="8" key="1">
    <citation type="submission" date="2021-05" db="EMBL/GenBank/DDBJ databases">
        <authorList>
            <person name="Alioto T."/>
            <person name="Alioto T."/>
            <person name="Gomez Garrido J."/>
        </authorList>
    </citation>
    <scope>NUCLEOTIDE SEQUENCE</scope>
</reference>
<sequence>MVKLTADLIVQCMQYTNPVRDRELDLRGYKVPVIENMGATLDQFDTIDFSNNDIRKIDGFPLLKRLSCLFFNNNRIVRIAENLQENIPNLETLILTGNNIQELGDLDPLSTLPKLKTLCLLHNPVINRPHYRLYVAFKLPQLKLLDFSKIKLKEREEAATLFKSKKGKELQKEISKKAKTFVPGAALQDLSNIPSGPSAEEVWKIKEAISKASSLEEIERLNKLLQSGQIPGREDSEKQHNGKVRNGNADQPEEEEDEDMETDQQNNQRQQPPWVKSN</sequence>
<dbReference type="InterPro" id="IPR001611">
    <property type="entry name" value="Leu-rich_rpt"/>
</dbReference>
<evidence type="ECO:0000313" key="8">
    <source>
        <dbReference type="EMBL" id="CAG6734805.1"/>
    </source>
</evidence>
<protein>
    <recommendedName>
        <fullName evidence="6">Probable U2 small nuclear ribonucleoprotein A'</fullName>
    </recommendedName>
</protein>
<evidence type="ECO:0000256" key="3">
    <source>
        <dbReference type="ARBA" id="ARBA00022737"/>
    </source>
</evidence>
<dbReference type="FunFam" id="3.80.10.10:FF:000026">
    <property type="entry name" value="U2 small nuclear ribonucleoprotein A"/>
    <property type="match status" value="1"/>
</dbReference>
<evidence type="ECO:0000256" key="1">
    <source>
        <dbReference type="ARBA" id="ARBA00004123"/>
    </source>
</evidence>
<organism evidence="8">
    <name type="scientific">Cacopsylla melanoneura</name>
    <dbReference type="NCBI Taxonomy" id="428564"/>
    <lineage>
        <taxon>Eukaryota</taxon>
        <taxon>Metazoa</taxon>
        <taxon>Ecdysozoa</taxon>
        <taxon>Arthropoda</taxon>
        <taxon>Hexapoda</taxon>
        <taxon>Insecta</taxon>
        <taxon>Pterygota</taxon>
        <taxon>Neoptera</taxon>
        <taxon>Paraneoptera</taxon>
        <taxon>Hemiptera</taxon>
        <taxon>Sternorrhyncha</taxon>
        <taxon>Psylloidea</taxon>
        <taxon>Psyllidae</taxon>
        <taxon>Psyllinae</taxon>
        <taxon>Cacopsylla</taxon>
    </lineage>
</organism>
<dbReference type="SUPFAM" id="SSF52058">
    <property type="entry name" value="L domain-like"/>
    <property type="match status" value="1"/>
</dbReference>
<dbReference type="GO" id="GO:0000398">
    <property type="term" value="P:mRNA splicing, via spliceosome"/>
    <property type="evidence" value="ECO:0007669"/>
    <property type="project" value="InterPro"/>
</dbReference>
<evidence type="ECO:0000256" key="6">
    <source>
        <dbReference type="ARBA" id="ARBA00069881"/>
    </source>
</evidence>
<comment type="subcellular location">
    <subcellularLocation>
        <location evidence="1">Nucleus</location>
    </subcellularLocation>
</comment>
<dbReference type="PANTHER" id="PTHR10552:SF6">
    <property type="entry name" value="U2 SMALL NUCLEAR RIBONUCLEOPROTEIN A"/>
    <property type="match status" value="1"/>
</dbReference>
<dbReference type="Pfam" id="PF14580">
    <property type="entry name" value="LRR_9"/>
    <property type="match status" value="1"/>
</dbReference>
<dbReference type="GO" id="GO:0005686">
    <property type="term" value="C:U2 snRNP"/>
    <property type="evidence" value="ECO:0007669"/>
    <property type="project" value="TreeGrafter"/>
</dbReference>
<dbReference type="PANTHER" id="PTHR10552">
    <property type="entry name" value="U2 SMALL NUCLEAR RIBONUCLEOPROTEIN A"/>
    <property type="match status" value="1"/>
</dbReference>
<dbReference type="GO" id="GO:0030620">
    <property type="term" value="F:U2 snRNA binding"/>
    <property type="evidence" value="ECO:0007669"/>
    <property type="project" value="InterPro"/>
</dbReference>
<feature type="region of interest" description="Disordered" evidence="7">
    <location>
        <begin position="226"/>
        <end position="278"/>
    </location>
</feature>
<keyword evidence="8" id="KW-0687">Ribonucleoprotein</keyword>
<keyword evidence="3" id="KW-0677">Repeat</keyword>
<dbReference type="EMBL" id="HBUF01393810">
    <property type="protein sequence ID" value="CAG6734805.1"/>
    <property type="molecule type" value="Transcribed_RNA"/>
</dbReference>